<evidence type="ECO:0000313" key="2">
    <source>
        <dbReference type="EMBL" id="GMH69876.1"/>
    </source>
</evidence>
<reference evidence="2" key="1">
    <citation type="submission" date="2022-07" db="EMBL/GenBank/DDBJ databases">
        <title>Genome analysis of Parmales, a sister group of diatoms, reveals the evolutionary specialization of diatoms from phago-mixotrophs to photoautotrophs.</title>
        <authorList>
            <person name="Ban H."/>
            <person name="Sato S."/>
            <person name="Yoshikawa S."/>
            <person name="Kazumasa Y."/>
            <person name="Nakamura Y."/>
            <person name="Ichinomiya M."/>
            <person name="Saitoh K."/>
            <person name="Sato N."/>
            <person name="Blanc-Mathieu R."/>
            <person name="Endo H."/>
            <person name="Kuwata A."/>
            <person name="Ogata H."/>
        </authorList>
    </citation>
    <scope>NUCLEOTIDE SEQUENCE</scope>
</reference>
<dbReference type="EMBL" id="BRXZ01004172">
    <property type="protein sequence ID" value="GMH69876.1"/>
    <property type="molecule type" value="Genomic_DNA"/>
</dbReference>
<name>A0A9W7ABY2_9STRA</name>
<sequence length="93" mass="10804">MSIPAPARLAMVWALRVSWTPLASPVHDKEWEREGGIKGPRRGREERLEFVANIRSRPVRAMEKGRYLERGVDDLFDVSKFRQADREPMGRTK</sequence>
<dbReference type="Proteomes" id="UP001165082">
    <property type="component" value="Unassembled WGS sequence"/>
</dbReference>
<accession>A0A9W7ABY2</accession>
<dbReference type="AlphaFoldDB" id="A0A9W7ABY2"/>
<evidence type="ECO:0000313" key="3">
    <source>
        <dbReference type="Proteomes" id="UP001165082"/>
    </source>
</evidence>
<feature type="signal peptide" evidence="1">
    <location>
        <begin position="1"/>
        <end position="25"/>
    </location>
</feature>
<organism evidence="2 3">
    <name type="scientific">Triparma retinervis</name>
    <dbReference type="NCBI Taxonomy" id="2557542"/>
    <lineage>
        <taxon>Eukaryota</taxon>
        <taxon>Sar</taxon>
        <taxon>Stramenopiles</taxon>
        <taxon>Ochrophyta</taxon>
        <taxon>Bolidophyceae</taxon>
        <taxon>Parmales</taxon>
        <taxon>Triparmaceae</taxon>
        <taxon>Triparma</taxon>
    </lineage>
</organism>
<comment type="caution">
    <text evidence="2">The sequence shown here is derived from an EMBL/GenBank/DDBJ whole genome shotgun (WGS) entry which is preliminary data.</text>
</comment>
<gene>
    <name evidence="2" type="ORF">TrRE_jg11371</name>
</gene>
<proteinExistence type="predicted"/>
<keyword evidence="1" id="KW-0732">Signal</keyword>
<evidence type="ECO:0008006" key="4">
    <source>
        <dbReference type="Google" id="ProtNLM"/>
    </source>
</evidence>
<evidence type="ECO:0000256" key="1">
    <source>
        <dbReference type="SAM" id="SignalP"/>
    </source>
</evidence>
<feature type="chain" id="PRO_5040804186" description="Secreted protein" evidence="1">
    <location>
        <begin position="26"/>
        <end position="93"/>
    </location>
</feature>
<keyword evidence="3" id="KW-1185">Reference proteome</keyword>
<protein>
    <recommendedName>
        <fullName evidence="4">Secreted protein</fullName>
    </recommendedName>
</protein>